<dbReference type="PANTHER" id="PTHR33331">
    <property type="entry name" value="COILED-COIL DOMAIN-CONTAINING PROTEIN 162"/>
    <property type="match status" value="1"/>
</dbReference>
<organism evidence="2 3">
    <name type="scientific">Elysia marginata</name>
    <dbReference type="NCBI Taxonomy" id="1093978"/>
    <lineage>
        <taxon>Eukaryota</taxon>
        <taxon>Metazoa</taxon>
        <taxon>Spiralia</taxon>
        <taxon>Lophotrochozoa</taxon>
        <taxon>Mollusca</taxon>
        <taxon>Gastropoda</taxon>
        <taxon>Heterobranchia</taxon>
        <taxon>Euthyneura</taxon>
        <taxon>Panpulmonata</taxon>
        <taxon>Sacoglossa</taxon>
        <taxon>Placobranchoidea</taxon>
        <taxon>Plakobranchidae</taxon>
        <taxon>Elysia</taxon>
    </lineage>
</organism>
<gene>
    <name evidence="2" type="ORF">ElyMa_003429100</name>
</gene>
<feature type="compositionally biased region" description="Basic and acidic residues" evidence="1">
    <location>
        <begin position="434"/>
        <end position="449"/>
    </location>
</feature>
<protein>
    <submittedName>
        <fullName evidence="2">Coiled-coil domain-containing protein 162-like</fullName>
    </submittedName>
</protein>
<feature type="region of interest" description="Disordered" evidence="1">
    <location>
        <begin position="535"/>
        <end position="583"/>
    </location>
</feature>
<dbReference type="Proteomes" id="UP000762676">
    <property type="component" value="Unassembled WGS sequence"/>
</dbReference>
<evidence type="ECO:0000313" key="2">
    <source>
        <dbReference type="EMBL" id="GFS24929.1"/>
    </source>
</evidence>
<feature type="compositionally biased region" description="Polar residues" evidence="1">
    <location>
        <begin position="551"/>
        <end position="570"/>
    </location>
</feature>
<sequence>MLKEDWGRRKLMVEAIDTSCLFREFSKVYRTEILLPVLQSVARRLGQADFYDSLILDTDVYVMPKGASEIEVRLKQLLRLLESFECHMITEVRKRVSKELTLAVAERAREEEALPTDLWKRTVMKESFTMNRPHLAEEFVTSLMAKAQETESGTVTFDSKHLQSCLAELGRSVMAREKFSFESYSMYFENLLRVNHQLLFQKEQEIKQMKEQLRQAQSETQANVQCELANQAHDLLMEITALRAKVVEMREMSLTQESDIRERVREEYNDLIHSIFNSTFQLRSKFDQFRNELQDDVFDKINDTRKEAVDAMAKLQQKFKGTSDDEELKANLSRAEQIRALQNENHHLNQLVLKMKALNSWRQNVKTHSFLKTTSDLRKKAEGSRKAELELHMLAEEEVVLLRQQLVAARNAMASTEKDSMQVRKVLQKELKIKSEREHEEAQRERSKQQLEQAKQAGVEKLVDELMDKEARLKRLEEEQDRSSKLTHLAYEKAKRDVDIKRKQLNHERLLKLDAFQRVDTLQSQVYDYESTLLNRPPSAVTPALSKPRSRATSATQLSRRSRPSTTGNQWPPPVTWPANRSLTPYGEYPADVSVPLNNENKKIQRPKTVGGRLRSRIAEQLLNELEPDTHRTIVQLAQLQLEGVGGSGGGGGLSGGRRDKY</sequence>
<evidence type="ECO:0000256" key="1">
    <source>
        <dbReference type="SAM" id="MobiDB-lite"/>
    </source>
</evidence>
<proteinExistence type="predicted"/>
<accession>A0AAV4JQ77</accession>
<dbReference type="AlphaFoldDB" id="A0AAV4JQ77"/>
<evidence type="ECO:0000313" key="3">
    <source>
        <dbReference type="Proteomes" id="UP000762676"/>
    </source>
</evidence>
<comment type="caution">
    <text evidence="2">The sequence shown here is derived from an EMBL/GenBank/DDBJ whole genome shotgun (WGS) entry which is preliminary data.</text>
</comment>
<feature type="region of interest" description="Disordered" evidence="1">
    <location>
        <begin position="434"/>
        <end position="456"/>
    </location>
</feature>
<dbReference type="PANTHER" id="PTHR33331:SF13">
    <property type="entry name" value="COILED-COIL DOMAIN CONTAINING 162"/>
    <property type="match status" value="1"/>
</dbReference>
<dbReference type="EMBL" id="BMAT01007037">
    <property type="protein sequence ID" value="GFS24929.1"/>
    <property type="molecule type" value="Genomic_DNA"/>
</dbReference>
<dbReference type="InterPro" id="IPR040401">
    <property type="entry name" value="CCDC162"/>
</dbReference>
<keyword evidence="3" id="KW-1185">Reference proteome</keyword>
<name>A0AAV4JQ77_9GAST</name>
<reference evidence="2 3" key="1">
    <citation type="journal article" date="2021" name="Elife">
        <title>Chloroplast acquisition without the gene transfer in kleptoplastic sea slugs, Plakobranchus ocellatus.</title>
        <authorList>
            <person name="Maeda T."/>
            <person name="Takahashi S."/>
            <person name="Yoshida T."/>
            <person name="Shimamura S."/>
            <person name="Takaki Y."/>
            <person name="Nagai Y."/>
            <person name="Toyoda A."/>
            <person name="Suzuki Y."/>
            <person name="Arimoto A."/>
            <person name="Ishii H."/>
            <person name="Satoh N."/>
            <person name="Nishiyama T."/>
            <person name="Hasebe M."/>
            <person name="Maruyama T."/>
            <person name="Minagawa J."/>
            <person name="Obokata J."/>
            <person name="Shigenobu S."/>
        </authorList>
    </citation>
    <scope>NUCLEOTIDE SEQUENCE [LARGE SCALE GENOMIC DNA]</scope>
</reference>